<dbReference type="Pfam" id="PF24139">
    <property type="entry name" value="TPR_TNPO3_IPO13_4th"/>
    <property type="match status" value="1"/>
</dbReference>
<dbReference type="GO" id="GO:0031267">
    <property type="term" value="F:small GTPase binding"/>
    <property type="evidence" value="ECO:0007669"/>
    <property type="project" value="InterPro"/>
</dbReference>
<dbReference type="Pfam" id="PF24140">
    <property type="entry name" value="TPR_TNPO3_IPO13_3rd"/>
    <property type="match status" value="1"/>
</dbReference>
<accession>A0A167ILM5</accession>
<dbReference type="PANTHER" id="PTHR12363">
    <property type="entry name" value="TRANSPORTIN 3 AND IMPORTIN 13"/>
    <property type="match status" value="1"/>
</dbReference>
<evidence type="ECO:0000256" key="1">
    <source>
        <dbReference type="ARBA" id="ARBA00022694"/>
    </source>
</evidence>
<dbReference type="InterPro" id="IPR011989">
    <property type="entry name" value="ARM-like"/>
</dbReference>
<dbReference type="Pfam" id="PF03810">
    <property type="entry name" value="IBN_N"/>
    <property type="match status" value="1"/>
</dbReference>
<evidence type="ECO:0000313" key="6">
    <source>
        <dbReference type="Proteomes" id="UP000076863"/>
    </source>
</evidence>
<feature type="region of interest" description="Disordered" evidence="3">
    <location>
        <begin position="1124"/>
        <end position="1143"/>
    </location>
</feature>
<proteinExistence type="predicted"/>
<dbReference type="AlphaFoldDB" id="A0A167ILM5"/>
<evidence type="ECO:0000256" key="2">
    <source>
        <dbReference type="ARBA" id="ARBA00025147"/>
    </source>
</evidence>
<dbReference type="InterPro" id="IPR016024">
    <property type="entry name" value="ARM-type_fold"/>
</dbReference>
<dbReference type="InterPro" id="IPR057941">
    <property type="entry name" value="TPR_TNPO3_IPO13_2nd"/>
</dbReference>
<dbReference type="InterPro" id="IPR013598">
    <property type="entry name" value="Exportin-1/Importin-b-like"/>
</dbReference>
<dbReference type="FunFam" id="1.25.10.10:FF:000266">
    <property type="entry name" value="mRNA transport regulator MTR10"/>
    <property type="match status" value="1"/>
</dbReference>
<comment type="caution">
    <text evidence="5">The sequence shown here is derived from an EMBL/GenBank/DDBJ whole genome shotgun (WGS) entry which is preliminary data.</text>
</comment>
<dbReference type="SMART" id="SM00913">
    <property type="entry name" value="IBN_N"/>
    <property type="match status" value="1"/>
</dbReference>
<gene>
    <name evidence="5" type="ORF">BBO_02244</name>
</gene>
<dbReference type="InterPro" id="IPR051345">
    <property type="entry name" value="Importin_beta-like_NTR"/>
</dbReference>
<dbReference type="PROSITE" id="PS50166">
    <property type="entry name" value="IMPORTIN_B_NT"/>
    <property type="match status" value="1"/>
</dbReference>
<protein>
    <submittedName>
        <fullName evidence="5">Armadillo-type fold domain containing protein</fullName>
    </submittedName>
</protein>
<dbReference type="GO" id="GO:0005737">
    <property type="term" value="C:cytoplasm"/>
    <property type="evidence" value="ECO:0007669"/>
    <property type="project" value="TreeGrafter"/>
</dbReference>
<sequence length="1203" mass="134104">MAANGAQDSFSLSDVLAAVMTMRSGEQDAKKKAHAYLESFQKSKTSWGTIIGILQSKAEPEATLFAAITLRGKITYDLATQVPTTELPALRNQILMLLKEFAVGPKPIRVQLCVCLAILAIQMKDWNDVLPSVVQSLSDSPESHACILDFLRVLPEEVTEGRKITLSEDDLADRSKVLLADNTDRVVQLLINYSQSSPAAARNPQLMECITSWLREVPVGSIVNSPLLDVVFNGVIADDCSQEASECLCVMIRETRDVDESQEHIQILFPRIVNLQPRIAIVVEEEDTEALKALTKVFATAAECWAVAIARQPSHFRLLVDAVLECAARDKDQDVIEYTFPFWYELKQYLVLERYIQSRLELVDVYSKLVDILLKHLQYPRPDSGNEGDLFDGDREQEEKFREFRHQMGDTLKDSCEVMGVTECLTKVLSAIQIWMQNHASQVNDTNVPNWQELEAPLFAMRALGRIVDRDEEIVLPQLMPLLVQIPNHEKLKFATIMVLGRYTEWTAAHPEYLEPQFNYIVNAFQADSKEIVRAAALAIKFFCTDCRDLLSGQVLQLQTFYDQVLDKLPNQSKEEVTDGVSSVVAVQPADQTYTLLKMYCDPLIQRLMTMANQATDKESKIALAEHLQLITVFVQNVTPAVNPGDVNPAVKYWQEVFSILSTVLENFLDFTPICERICRCWRNMIVSYRTAMAPLLPEMANKLASGFTTSREGCFLWVTGTILREFSEDRDNVDQTTTENIYSFFEAQATAFLRVMTELQPTDLPDAIDDFFRLMIDALLYYPQKLIPSTLLVPIFEAAIYALTLEQRDPLVSTLHFLRDLLSYGGNNPASSEGLPEAAAQQIKGMILNMLQSHGLGLVKQVMAGMMLTFPRDCFADGSGVLLALFEMIPAQTAESVAQTIQLLPEGTVNPVEANRLMTKIKERLSTDDASNLRHQTVMGSHATTTAATGAGIALVPWDPASDRHAERMTTQRHACGWDVDKVSHWRERVAAGDKLLFWVVLSSGDGNDAAEVLFVKHTAECAAERESLLDTAARVGRTARKATGDAFIPIGHIALDEYPARNVLFGLPAATLWIKSLYISKAIRSGGLGRKAMAQVEAMAAAPPFCSAALALDTRSSECERRTASQSLYGTDEPPADAPPVQTNQAWYARQDYKDMVLPEKEEACARVEGRESLGYYAMTDPETGESVELPTVYMYKMLDG</sequence>
<evidence type="ECO:0000256" key="3">
    <source>
        <dbReference type="SAM" id="MobiDB-lite"/>
    </source>
</evidence>
<dbReference type="GO" id="GO:0008033">
    <property type="term" value="P:tRNA processing"/>
    <property type="evidence" value="ECO:0007669"/>
    <property type="project" value="UniProtKB-KW"/>
</dbReference>
<dbReference type="OrthoDB" id="435593at2759"/>
<name>A0A167ILM5_9HYPO</name>
<dbReference type="SUPFAM" id="SSF48371">
    <property type="entry name" value="ARM repeat"/>
    <property type="match status" value="1"/>
</dbReference>
<dbReference type="Pfam" id="PF08389">
    <property type="entry name" value="Xpo1"/>
    <property type="match status" value="1"/>
</dbReference>
<evidence type="ECO:0000259" key="4">
    <source>
        <dbReference type="PROSITE" id="PS50166"/>
    </source>
</evidence>
<dbReference type="Proteomes" id="UP000076863">
    <property type="component" value="Unassembled WGS sequence"/>
</dbReference>
<comment type="function">
    <text evidence="2">tRNA nucleus export receptor which facilitates tRNA translocation across the nuclear pore complex. Involved in pre-tRNA splicing, probably by affecting the interaction of pre-tRNA with splicing endonuclease.</text>
</comment>
<dbReference type="InterPro" id="IPR057942">
    <property type="entry name" value="TPR_TNPO3_IPO13_3rd"/>
</dbReference>
<dbReference type="Gene3D" id="1.25.10.10">
    <property type="entry name" value="Leucine-rich Repeat Variant"/>
    <property type="match status" value="1"/>
</dbReference>
<keyword evidence="1" id="KW-0819">tRNA processing</keyword>
<dbReference type="GO" id="GO:0006606">
    <property type="term" value="P:protein import into nucleus"/>
    <property type="evidence" value="ECO:0007669"/>
    <property type="project" value="TreeGrafter"/>
</dbReference>
<reference evidence="5 6" key="1">
    <citation type="journal article" date="2016" name="Genome Biol. Evol.">
        <title>Divergent and convergent evolution of fungal pathogenicity.</title>
        <authorList>
            <person name="Shang Y."/>
            <person name="Xiao G."/>
            <person name="Zheng P."/>
            <person name="Cen K."/>
            <person name="Zhan S."/>
            <person name="Wang C."/>
        </authorList>
    </citation>
    <scope>NUCLEOTIDE SEQUENCE [LARGE SCALE GENOMIC DNA]</scope>
    <source>
        <strain evidence="5 6">RCEF 3172</strain>
    </source>
</reference>
<dbReference type="InterPro" id="IPR058537">
    <property type="entry name" value="TPR_TNPO3_IPO13_4th"/>
</dbReference>
<keyword evidence="6" id="KW-1185">Reference proteome</keyword>
<dbReference type="Pfam" id="PF24138">
    <property type="entry name" value="TPR_TNPO3_IPO13_2nd"/>
    <property type="match status" value="1"/>
</dbReference>
<organism evidence="5 6">
    <name type="scientific">Beauveria brongniartii RCEF 3172</name>
    <dbReference type="NCBI Taxonomy" id="1081107"/>
    <lineage>
        <taxon>Eukaryota</taxon>
        <taxon>Fungi</taxon>
        <taxon>Dikarya</taxon>
        <taxon>Ascomycota</taxon>
        <taxon>Pezizomycotina</taxon>
        <taxon>Sordariomycetes</taxon>
        <taxon>Hypocreomycetidae</taxon>
        <taxon>Hypocreales</taxon>
        <taxon>Cordycipitaceae</taxon>
        <taxon>Beauveria</taxon>
        <taxon>Beauveria brongniartii</taxon>
    </lineage>
</organism>
<feature type="domain" description="Importin N-terminal" evidence="4">
    <location>
        <begin position="33"/>
        <end position="100"/>
    </location>
</feature>
<dbReference type="GO" id="GO:0005634">
    <property type="term" value="C:nucleus"/>
    <property type="evidence" value="ECO:0007669"/>
    <property type="project" value="UniProtKB-ARBA"/>
</dbReference>
<dbReference type="EMBL" id="AZHA01000004">
    <property type="protein sequence ID" value="OAA49199.1"/>
    <property type="molecule type" value="Genomic_DNA"/>
</dbReference>
<dbReference type="InterPro" id="IPR001494">
    <property type="entry name" value="Importin-beta_N"/>
</dbReference>
<evidence type="ECO:0000313" key="5">
    <source>
        <dbReference type="EMBL" id="OAA49199.1"/>
    </source>
</evidence>
<dbReference type="PANTHER" id="PTHR12363:SF53">
    <property type="entry name" value="MRNA TRANSPORT REGULATOR MTR10"/>
    <property type="match status" value="1"/>
</dbReference>